<dbReference type="Pfam" id="PF02245">
    <property type="entry name" value="Pur_DNA_glyco"/>
    <property type="match status" value="1"/>
</dbReference>
<evidence type="ECO:0000256" key="4">
    <source>
        <dbReference type="ARBA" id="ARBA00012000"/>
    </source>
</evidence>
<dbReference type="Proteomes" id="UP000030665">
    <property type="component" value="Unassembled WGS sequence"/>
</dbReference>
<dbReference type="InterPro" id="IPR036995">
    <property type="entry name" value="MPG_sf"/>
</dbReference>
<sequence>MELIRLDSEFFNRDCVEVAKDLLGKLFVRVWQPEGGNESPLRLVVRLVETEAYLGLEDKASHSYKGRRTVRNEAMFMDPGTAYVYNIYGMYQCINISTKGEGAAVLLRAAEPLENVEWMAHLRNCRSKRTKPAAFKLRELCNGPSKLCQALDIRKDLFDKVNLCRSDSLFFADEVKVGVQAVDESTIVQCPRIGIAYAQEWSSKPLRFYLRENIFVSTFKKNQSSLPIKTSVVYFVSRVRCITVQFRQRQIEQRCAKSVKNYFRVYLIVLYSIKS</sequence>
<evidence type="ECO:0000256" key="10">
    <source>
        <dbReference type="ARBA" id="ARBA00068926"/>
    </source>
</evidence>
<dbReference type="EMBL" id="HG806012">
    <property type="protein sequence ID" value="CDW56157.1"/>
    <property type="molecule type" value="Genomic_DNA"/>
</dbReference>
<dbReference type="NCBIfam" id="TIGR00567">
    <property type="entry name" value="3mg"/>
    <property type="match status" value="1"/>
</dbReference>
<evidence type="ECO:0000256" key="8">
    <source>
        <dbReference type="ARBA" id="ARBA00033426"/>
    </source>
</evidence>
<comment type="similarity">
    <text evidence="3">Belongs to the DNA glycosylase MPG family.</text>
</comment>
<evidence type="ECO:0000256" key="6">
    <source>
        <dbReference type="ARBA" id="ARBA00022801"/>
    </source>
</evidence>
<reference evidence="14" key="1">
    <citation type="submission" date="2014-01" db="EMBL/GenBank/DDBJ databases">
        <authorList>
            <person name="Aslett M."/>
        </authorList>
    </citation>
    <scope>NUCLEOTIDE SEQUENCE</scope>
</reference>
<dbReference type="CDD" id="cd00540">
    <property type="entry name" value="AAG"/>
    <property type="match status" value="1"/>
</dbReference>
<dbReference type="SUPFAM" id="SSF50486">
    <property type="entry name" value="FMT C-terminal domain-like"/>
    <property type="match status" value="1"/>
</dbReference>
<name>A0A077Z6W3_TRITR</name>
<dbReference type="HAMAP" id="MF_00527">
    <property type="entry name" value="3MGH"/>
    <property type="match status" value="1"/>
</dbReference>
<dbReference type="OrthoDB" id="6353017at2759"/>
<evidence type="ECO:0000313" key="14">
    <source>
        <dbReference type="EMBL" id="CDW56157.1"/>
    </source>
</evidence>
<reference evidence="14" key="2">
    <citation type="submission" date="2014-03" db="EMBL/GenBank/DDBJ databases">
        <title>The whipworm genome and dual-species transcriptomics of an intimate host-pathogen interaction.</title>
        <authorList>
            <person name="Foth B.J."/>
            <person name="Tsai I.J."/>
            <person name="Reid A.J."/>
            <person name="Bancroft A.J."/>
            <person name="Nichol S."/>
            <person name="Tracey A."/>
            <person name="Holroyd N."/>
            <person name="Cotton J.A."/>
            <person name="Stanley E.J."/>
            <person name="Zarowiecki M."/>
            <person name="Liu J.Z."/>
            <person name="Huckvale T."/>
            <person name="Cooper P.J."/>
            <person name="Grencis R.K."/>
            <person name="Berriman M."/>
        </authorList>
    </citation>
    <scope>NUCLEOTIDE SEQUENCE [LARGE SCALE GENOMIC DNA]</scope>
</reference>
<keyword evidence="5" id="KW-0227">DNA damage</keyword>
<comment type="catalytic activity">
    <reaction evidence="1">
        <text>Hydrolysis of alkylated DNA, releasing 3-methyladenine, 3-methylguanine, 7-methylguanine and 7-methyladenine.</text>
        <dbReference type="EC" id="3.2.2.21"/>
    </reaction>
</comment>
<dbReference type="GO" id="GO:0006284">
    <property type="term" value="P:base-excision repair"/>
    <property type="evidence" value="ECO:0007669"/>
    <property type="project" value="InterPro"/>
</dbReference>
<evidence type="ECO:0000256" key="12">
    <source>
        <dbReference type="ARBA" id="ARBA00078171"/>
    </source>
</evidence>
<comment type="subunit">
    <text evidence="9">Binds MBD1. Binds SSBP1.</text>
</comment>
<evidence type="ECO:0000256" key="1">
    <source>
        <dbReference type="ARBA" id="ARBA00000086"/>
    </source>
</evidence>
<dbReference type="PANTHER" id="PTHR10429">
    <property type="entry name" value="DNA-3-METHYLADENINE GLYCOSYLASE"/>
    <property type="match status" value="1"/>
</dbReference>
<evidence type="ECO:0000256" key="5">
    <source>
        <dbReference type="ARBA" id="ARBA00022763"/>
    </source>
</evidence>
<gene>
    <name evidence="14" type="ORF">TTRE_0000443201</name>
</gene>
<dbReference type="PANTHER" id="PTHR10429:SF0">
    <property type="entry name" value="DNA-3-METHYLADENINE GLYCOSYLASE"/>
    <property type="match status" value="1"/>
</dbReference>
<evidence type="ECO:0000256" key="11">
    <source>
        <dbReference type="ARBA" id="ARBA00076879"/>
    </source>
</evidence>
<proteinExistence type="inferred from homology"/>
<accession>A0A077Z6W3</accession>
<evidence type="ECO:0000313" key="15">
    <source>
        <dbReference type="Proteomes" id="UP000030665"/>
    </source>
</evidence>
<dbReference type="STRING" id="36087.A0A077Z6W3"/>
<dbReference type="GO" id="GO:0003905">
    <property type="term" value="F:alkylbase DNA N-glycosylase activity"/>
    <property type="evidence" value="ECO:0007669"/>
    <property type="project" value="UniProtKB-EC"/>
</dbReference>
<dbReference type="InterPro" id="IPR003180">
    <property type="entry name" value="MPG"/>
</dbReference>
<keyword evidence="7" id="KW-0234">DNA repair</keyword>
<dbReference type="EC" id="3.2.2.21" evidence="4"/>
<dbReference type="GO" id="GO:0003677">
    <property type="term" value="F:DNA binding"/>
    <property type="evidence" value="ECO:0007669"/>
    <property type="project" value="InterPro"/>
</dbReference>
<dbReference type="Gene3D" id="3.10.300.10">
    <property type="entry name" value="Methylpurine-DNA glycosylase (MPG)"/>
    <property type="match status" value="1"/>
</dbReference>
<evidence type="ECO:0000256" key="3">
    <source>
        <dbReference type="ARBA" id="ARBA00009232"/>
    </source>
</evidence>
<keyword evidence="15" id="KW-1185">Reference proteome</keyword>
<comment type="function">
    <text evidence="2">Hydrolysis of the deoxyribose N-glycosidic bond to excise 3-methyladenine, and 7-methylguanine from the damaged DNA polymer formed by alkylation lesions.</text>
</comment>
<dbReference type="InterPro" id="IPR011034">
    <property type="entry name" value="Formyl_transferase-like_C_sf"/>
</dbReference>
<dbReference type="FunFam" id="3.10.300.10:FF:000001">
    <property type="entry name" value="Putative 3-methyladenine DNA glycosylase"/>
    <property type="match status" value="1"/>
</dbReference>
<protein>
    <recommendedName>
        <fullName evidence="10">DNA-3-methyladenine glycosylase</fullName>
        <ecNumber evidence="4">3.2.2.21</ecNumber>
    </recommendedName>
    <alternativeName>
        <fullName evidence="11">3-alkyladenine DNA glycosylase</fullName>
    </alternativeName>
    <alternativeName>
        <fullName evidence="8">3-methyladenine DNA glycosidase</fullName>
    </alternativeName>
    <alternativeName>
        <fullName evidence="13">ADPG</fullName>
    </alternativeName>
    <alternativeName>
        <fullName evidence="12">N-methylpurine-DNA glycosylase</fullName>
    </alternativeName>
</protein>
<evidence type="ECO:0000256" key="7">
    <source>
        <dbReference type="ARBA" id="ARBA00023204"/>
    </source>
</evidence>
<evidence type="ECO:0000256" key="2">
    <source>
        <dbReference type="ARBA" id="ARBA00002421"/>
    </source>
</evidence>
<evidence type="ECO:0000256" key="13">
    <source>
        <dbReference type="ARBA" id="ARBA00082988"/>
    </source>
</evidence>
<keyword evidence="6" id="KW-0378">Hydrolase</keyword>
<evidence type="ECO:0000256" key="9">
    <source>
        <dbReference type="ARBA" id="ARBA00066187"/>
    </source>
</evidence>
<dbReference type="AlphaFoldDB" id="A0A077Z6W3"/>
<organism evidence="14 15">
    <name type="scientific">Trichuris trichiura</name>
    <name type="common">Whipworm</name>
    <name type="synonym">Trichocephalus trichiurus</name>
    <dbReference type="NCBI Taxonomy" id="36087"/>
    <lineage>
        <taxon>Eukaryota</taxon>
        <taxon>Metazoa</taxon>
        <taxon>Ecdysozoa</taxon>
        <taxon>Nematoda</taxon>
        <taxon>Enoplea</taxon>
        <taxon>Dorylaimia</taxon>
        <taxon>Trichinellida</taxon>
        <taxon>Trichuridae</taxon>
        <taxon>Trichuris</taxon>
    </lineage>
</organism>